<sequence length="474" mass="52829">MILVFKETLANIRKWTWHHVLVFILTFFLYACLHACRNAFSNIKNVLAKSLSPQNWTDSLYPCNTWQKEHMISNLNDANEFLGMLDTLYMLAYSIGLFISGTMGDRLNLRIMLVFGMCGSSITTFLFGYLIDALNSHKKFYYYGLFFLNGLLQSTGRPATVAILGNWFSKSLGGVLYGLWGTNASVGNIVGSSIVSVTISYGYPIGMLINSCLLFCGGVIVYICLITHPNQVGLDKWDERDLSRKLLNNDGKFQKKKAIGLIEAFFIPDVLPYALCYACIKMVNYIFFFWLPLYLTQQLKWVDEKSAVLSGFYDIGGIIGGIVAGIITDMINMRSPVICIMLLLSTGSLYFYGKADGTYYTNVSLMVATGFFIGGPDNIISTAITVDLGKHDEIINNAEALATVTGIIDGTGSFGAAVGQFLVPVISKHYNWNLVFYFLIVMVGCSFLCILPILRKDIKSMKNRKKESFNQTSI</sequence>
<feature type="transmembrane region" description="Helical" evidence="10">
    <location>
        <begin position="205"/>
        <end position="226"/>
    </location>
</feature>
<evidence type="ECO:0000313" key="13">
    <source>
        <dbReference type="RefSeq" id="XP_065659895.1"/>
    </source>
</evidence>
<keyword evidence="5 10" id="KW-0812">Transmembrane</keyword>
<accession>A0ABM4CDY3</accession>
<evidence type="ECO:0000256" key="3">
    <source>
        <dbReference type="ARBA" id="ARBA00022448"/>
    </source>
</evidence>
<dbReference type="Proteomes" id="UP001652625">
    <property type="component" value="Chromosome 08"/>
</dbReference>
<protein>
    <recommendedName>
        <fullName evidence="8">Sugar phosphate exchanger 3</fullName>
    </recommendedName>
    <alternativeName>
        <fullName evidence="9">Solute carrier family 37 member 3</fullName>
    </alternativeName>
</protein>
<reference evidence="13" key="1">
    <citation type="submission" date="2025-08" db="UniProtKB">
        <authorList>
            <consortium name="RefSeq"/>
        </authorList>
    </citation>
    <scope>IDENTIFICATION</scope>
</reference>
<feature type="transmembrane region" description="Helical" evidence="10">
    <location>
        <begin position="143"/>
        <end position="168"/>
    </location>
</feature>
<feature type="transmembrane region" description="Helical" evidence="10">
    <location>
        <begin position="335"/>
        <end position="353"/>
    </location>
</feature>
<dbReference type="GeneID" id="136083904"/>
<feature type="transmembrane region" description="Helical" evidence="10">
    <location>
        <begin position="20"/>
        <end position="40"/>
    </location>
</feature>
<dbReference type="Gene3D" id="1.20.1250.20">
    <property type="entry name" value="MFS general substrate transporter like domains"/>
    <property type="match status" value="2"/>
</dbReference>
<feature type="transmembrane region" description="Helical" evidence="10">
    <location>
        <begin position="175"/>
        <end position="199"/>
    </location>
</feature>
<dbReference type="InterPro" id="IPR000849">
    <property type="entry name" value="Sugar_P_transporter"/>
</dbReference>
<feature type="transmembrane region" description="Helical" evidence="10">
    <location>
        <begin position="434"/>
        <end position="454"/>
    </location>
</feature>
<dbReference type="PIRSF" id="PIRSF002808">
    <property type="entry name" value="Hexose_phosphate_transp"/>
    <property type="match status" value="1"/>
</dbReference>
<dbReference type="PANTHER" id="PTHR43184">
    <property type="entry name" value="MAJOR FACILITATOR SUPERFAMILY TRANSPORTER 16, ISOFORM B"/>
    <property type="match status" value="1"/>
</dbReference>
<dbReference type="PROSITE" id="PS51257">
    <property type="entry name" value="PROKAR_LIPOPROTEIN"/>
    <property type="match status" value="1"/>
</dbReference>
<evidence type="ECO:0000256" key="2">
    <source>
        <dbReference type="ARBA" id="ARBA00009598"/>
    </source>
</evidence>
<dbReference type="InterPro" id="IPR020846">
    <property type="entry name" value="MFS_dom"/>
</dbReference>
<evidence type="ECO:0000256" key="5">
    <source>
        <dbReference type="ARBA" id="ARBA00022692"/>
    </source>
</evidence>
<comment type="subcellular location">
    <subcellularLocation>
        <location evidence="1">Membrane</location>
        <topology evidence="1">Multi-pass membrane protein</topology>
    </subcellularLocation>
</comment>
<dbReference type="Pfam" id="PF07690">
    <property type="entry name" value="MFS_1"/>
    <property type="match status" value="1"/>
</dbReference>
<proteinExistence type="inferred from homology"/>
<dbReference type="PANTHER" id="PTHR43184:SF12">
    <property type="entry name" value="SUGAR PHOSPHATE EXCHANGER 3"/>
    <property type="match status" value="1"/>
</dbReference>
<name>A0ABM4CDY3_HYDVU</name>
<feature type="transmembrane region" description="Helical" evidence="10">
    <location>
        <begin position="111"/>
        <end position="131"/>
    </location>
</feature>
<comment type="similarity">
    <text evidence="2">Belongs to the major facilitator superfamily. Organophosphate:Pi antiporter (OPA) (TC 2.A.1.4) family.</text>
</comment>
<evidence type="ECO:0000256" key="1">
    <source>
        <dbReference type="ARBA" id="ARBA00004141"/>
    </source>
</evidence>
<evidence type="ECO:0000259" key="11">
    <source>
        <dbReference type="PROSITE" id="PS50850"/>
    </source>
</evidence>
<keyword evidence="12" id="KW-1185">Reference proteome</keyword>
<evidence type="ECO:0000313" key="12">
    <source>
        <dbReference type="Proteomes" id="UP001652625"/>
    </source>
</evidence>
<feature type="transmembrane region" description="Helical" evidence="10">
    <location>
        <begin position="270"/>
        <end position="291"/>
    </location>
</feature>
<feature type="transmembrane region" description="Helical" evidence="10">
    <location>
        <begin position="81"/>
        <end position="99"/>
    </location>
</feature>
<keyword evidence="4" id="KW-0762">Sugar transport</keyword>
<feature type="domain" description="Major facilitator superfamily (MFS) profile" evidence="11">
    <location>
        <begin position="19"/>
        <end position="458"/>
    </location>
</feature>
<organism evidence="12 13">
    <name type="scientific">Hydra vulgaris</name>
    <name type="common">Hydra</name>
    <name type="synonym">Hydra attenuata</name>
    <dbReference type="NCBI Taxonomy" id="6087"/>
    <lineage>
        <taxon>Eukaryota</taxon>
        <taxon>Metazoa</taxon>
        <taxon>Cnidaria</taxon>
        <taxon>Hydrozoa</taxon>
        <taxon>Hydroidolina</taxon>
        <taxon>Anthoathecata</taxon>
        <taxon>Aplanulata</taxon>
        <taxon>Hydridae</taxon>
        <taxon>Hydra</taxon>
    </lineage>
</organism>
<dbReference type="InterPro" id="IPR011701">
    <property type="entry name" value="MFS"/>
</dbReference>
<evidence type="ECO:0000256" key="4">
    <source>
        <dbReference type="ARBA" id="ARBA00022597"/>
    </source>
</evidence>
<dbReference type="PROSITE" id="PS50850">
    <property type="entry name" value="MFS"/>
    <property type="match status" value="1"/>
</dbReference>
<feature type="transmembrane region" description="Helical" evidence="10">
    <location>
        <begin position="400"/>
        <end position="422"/>
    </location>
</feature>
<dbReference type="RefSeq" id="XP_065659895.1">
    <property type="nucleotide sequence ID" value="XM_065803823.1"/>
</dbReference>
<dbReference type="SUPFAM" id="SSF103473">
    <property type="entry name" value="MFS general substrate transporter"/>
    <property type="match status" value="1"/>
</dbReference>
<evidence type="ECO:0000256" key="7">
    <source>
        <dbReference type="ARBA" id="ARBA00023136"/>
    </source>
</evidence>
<evidence type="ECO:0000256" key="6">
    <source>
        <dbReference type="ARBA" id="ARBA00022989"/>
    </source>
</evidence>
<gene>
    <name evidence="13" type="primary">LOC136083904</name>
</gene>
<keyword evidence="7 10" id="KW-0472">Membrane</keyword>
<evidence type="ECO:0000256" key="8">
    <source>
        <dbReference type="ARBA" id="ARBA00041091"/>
    </source>
</evidence>
<evidence type="ECO:0000256" key="10">
    <source>
        <dbReference type="SAM" id="Phobius"/>
    </source>
</evidence>
<feature type="transmembrane region" description="Helical" evidence="10">
    <location>
        <begin position="311"/>
        <end position="328"/>
    </location>
</feature>
<keyword evidence="3" id="KW-0813">Transport</keyword>
<dbReference type="InterPro" id="IPR036259">
    <property type="entry name" value="MFS_trans_sf"/>
</dbReference>
<evidence type="ECO:0000256" key="9">
    <source>
        <dbReference type="ARBA" id="ARBA00042039"/>
    </source>
</evidence>
<keyword evidence="6 10" id="KW-1133">Transmembrane helix</keyword>